<dbReference type="Proteomes" id="UP001444661">
    <property type="component" value="Unassembled WGS sequence"/>
</dbReference>
<feature type="region of interest" description="Disordered" evidence="7">
    <location>
        <begin position="121"/>
        <end position="144"/>
    </location>
</feature>
<gene>
    <name evidence="11" type="ORF">PG993_004791</name>
</gene>
<feature type="transmembrane region" description="Helical" evidence="8">
    <location>
        <begin position="300"/>
        <end position="320"/>
    </location>
</feature>
<dbReference type="Pfam" id="PF00664">
    <property type="entry name" value="ABC_membrane"/>
    <property type="match status" value="1"/>
</dbReference>
<evidence type="ECO:0000259" key="10">
    <source>
        <dbReference type="PROSITE" id="PS50929"/>
    </source>
</evidence>
<keyword evidence="12" id="KW-1185">Reference proteome</keyword>
<feature type="transmembrane region" description="Helical" evidence="8">
    <location>
        <begin position="274"/>
        <end position="294"/>
    </location>
</feature>
<sequence>MASPPGGILKITLWKSSTTAVGLFYCVGLLPDPDVPYTVSKVQNCSWLISLIFEVVQIVYLPGNHFQHGWIAILLTTFASLRVLILICMIALFKAASHNVSNRHHIRRDPEESAGLLERNAGENGSYGAARTEDNGNKASRPTGDAQTTSWLDYFLGFRKLFPYIWPSNSRTLQIRAMFCFCLLIAQRVVNILAPHQLGVVIAELGPGKLPIKTYCYTYSSVGYKDSKSTYSRLSEATFDHVLRLSLDFHITKRIGELTSALSKGGALNTFLDGLLFQLFPMVIDLWIAAAYFFIFFDAFHALIALSVTWFYLYITIYMAKYRGRARREMARPRTDALLSYETVHQNDAVPTELGRYSRLITHFQEAEYRVFFSLNLLNGVQNSIFTMGTLLACYLNAYQISIDLHHVSMFVTLITYLAQLQAPLNFFGSFYTQVQNNLVDAERMLELVEEKPTVTDREGAVKIERCAGAVRFSNVSFEYIKGQPALQHVSFDAEPGTSTAIVGESGSGKSTILKLLFRFHDVDDGQIQVDGVDIRDLQLESLRRHIGVVPQDTILFNDSLMYNLRYAKPDASDQEVHAACTGASIHNKVLGFPQGYATPVGERGLKLSGGERQRSRQVAIARAFLKSPKILLLDEATASLDSETEGRIQDSLESISKGRTTITIAHRLSTITRADQILVLHKGCIVERGRHTDLLAMNGLYAAMWTKQTKAEEPNS</sequence>
<dbReference type="InterPro" id="IPR039421">
    <property type="entry name" value="Type_1_exporter"/>
</dbReference>
<protein>
    <submittedName>
        <fullName evidence="11">ABC transporter</fullName>
    </submittedName>
</protein>
<dbReference type="PROSITE" id="PS50893">
    <property type="entry name" value="ABC_TRANSPORTER_2"/>
    <property type="match status" value="1"/>
</dbReference>
<evidence type="ECO:0000313" key="11">
    <source>
        <dbReference type="EMBL" id="KAK8044767.1"/>
    </source>
</evidence>
<dbReference type="PANTHER" id="PTHR24221">
    <property type="entry name" value="ATP-BINDING CASSETTE SUB-FAMILY B"/>
    <property type="match status" value="1"/>
</dbReference>
<dbReference type="InterPro" id="IPR036640">
    <property type="entry name" value="ABC1_TM_sf"/>
</dbReference>
<keyword evidence="3" id="KW-0547">Nucleotide-binding</keyword>
<dbReference type="PROSITE" id="PS50929">
    <property type="entry name" value="ABC_TM1F"/>
    <property type="match status" value="1"/>
</dbReference>
<dbReference type="Pfam" id="PF00005">
    <property type="entry name" value="ABC_tran"/>
    <property type="match status" value="1"/>
</dbReference>
<keyword evidence="6 8" id="KW-0472">Membrane</keyword>
<evidence type="ECO:0000256" key="7">
    <source>
        <dbReference type="SAM" id="MobiDB-lite"/>
    </source>
</evidence>
<dbReference type="EMBL" id="JAQQWK010000003">
    <property type="protein sequence ID" value="KAK8044767.1"/>
    <property type="molecule type" value="Genomic_DNA"/>
</dbReference>
<dbReference type="SUPFAM" id="SSF52540">
    <property type="entry name" value="P-loop containing nucleoside triphosphate hydrolases"/>
    <property type="match status" value="1"/>
</dbReference>
<accession>A0ABR1TEE5</accession>
<dbReference type="SMART" id="SM00382">
    <property type="entry name" value="AAA"/>
    <property type="match status" value="1"/>
</dbReference>
<feature type="domain" description="ABC transporter" evidence="9">
    <location>
        <begin position="471"/>
        <end position="708"/>
    </location>
</feature>
<comment type="caution">
    <text evidence="11">The sequence shown here is derived from an EMBL/GenBank/DDBJ whole genome shotgun (WGS) entry which is preliminary data.</text>
</comment>
<evidence type="ECO:0000256" key="1">
    <source>
        <dbReference type="ARBA" id="ARBA00004141"/>
    </source>
</evidence>
<evidence type="ECO:0000256" key="3">
    <source>
        <dbReference type="ARBA" id="ARBA00022741"/>
    </source>
</evidence>
<feature type="domain" description="ABC transmembrane type-1" evidence="10">
    <location>
        <begin position="233"/>
        <end position="437"/>
    </location>
</feature>
<dbReference type="InterPro" id="IPR011527">
    <property type="entry name" value="ABC1_TM_dom"/>
</dbReference>
<dbReference type="InterPro" id="IPR027417">
    <property type="entry name" value="P-loop_NTPase"/>
</dbReference>
<feature type="transmembrane region" description="Helical" evidence="8">
    <location>
        <begin position="69"/>
        <end position="93"/>
    </location>
</feature>
<name>A0ABR1TEE5_9PEZI</name>
<keyword evidence="4" id="KW-0067">ATP-binding</keyword>
<reference evidence="11 12" key="1">
    <citation type="submission" date="2023-01" db="EMBL/GenBank/DDBJ databases">
        <title>Analysis of 21 Apiospora genomes using comparative genomics revels a genus with tremendous synthesis potential of carbohydrate active enzymes and secondary metabolites.</title>
        <authorList>
            <person name="Sorensen T."/>
        </authorList>
    </citation>
    <scope>NUCLEOTIDE SEQUENCE [LARGE SCALE GENOMIC DNA]</scope>
    <source>
        <strain evidence="11 12">CBS 33761</strain>
    </source>
</reference>
<proteinExistence type="predicted"/>
<evidence type="ECO:0000256" key="2">
    <source>
        <dbReference type="ARBA" id="ARBA00022692"/>
    </source>
</evidence>
<evidence type="ECO:0000259" key="9">
    <source>
        <dbReference type="PROSITE" id="PS50893"/>
    </source>
</evidence>
<dbReference type="Gene3D" id="3.40.50.300">
    <property type="entry name" value="P-loop containing nucleotide triphosphate hydrolases"/>
    <property type="match status" value="1"/>
</dbReference>
<evidence type="ECO:0000256" key="6">
    <source>
        <dbReference type="ARBA" id="ARBA00023136"/>
    </source>
</evidence>
<organism evidence="11 12">
    <name type="scientific">Apiospora rasikravindrae</name>
    <dbReference type="NCBI Taxonomy" id="990691"/>
    <lineage>
        <taxon>Eukaryota</taxon>
        <taxon>Fungi</taxon>
        <taxon>Dikarya</taxon>
        <taxon>Ascomycota</taxon>
        <taxon>Pezizomycotina</taxon>
        <taxon>Sordariomycetes</taxon>
        <taxon>Xylariomycetidae</taxon>
        <taxon>Amphisphaeriales</taxon>
        <taxon>Apiosporaceae</taxon>
        <taxon>Apiospora</taxon>
    </lineage>
</organism>
<comment type="subcellular location">
    <subcellularLocation>
        <location evidence="1">Membrane</location>
        <topology evidence="1">Multi-pass membrane protein</topology>
    </subcellularLocation>
</comment>
<dbReference type="InterPro" id="IPR003593">
    <property type="entry name" value="AAA+_ATPase"/>
</dbReference>
<dbReference type="InterPro" id="IPR003439">
    <property type="entry name" value="ABC_transporter-like_ATP-bd"/>
</dbReference>
<evidence type="ECO:0000256" key="8">
    <source>
        <dbReference type="SAM" id="Phobius"/>
    </source>
</evidence>
<keyword evidence="2 8" id="KW-0812">Transmembrane</keyword>
<dbReference type="PANTHER" id="PTHR24221:SF651">
    <property type="entry name" value="HEAVY METAL TOLERANCE PROTEIN"/>
    <property type="match status" value="1"/>
</dbReference>
<evidence type="ECO:0000256" key="4">
    <source>
        <dbReference type="ARBA" id="ARBA00022840"/>
    </source>
</evidence>
<dbReference type="SUPFAM" id="SSF90123">
    <property type="entry name" value="ABC transporter transmembrane region"/>
    <property type="match status" value="1"/>
</dbReference>
<evidence type="ECO:0000313" key="12">
    <source>
        <dbReference type="Proteomes" id="UP001444661"/>
    </source>
</evidence>
<evidence type="ECO:0000256" key="5">
    <source>
        <dbReference type="ARBA" id="ARBA00022989"/>
    </source>
</evidence>
<keyword evidence="5 8" id="KW-1133">Transmembrane helix</keyword>
<dbReference type="Gene3D" id="1.20.1560.10">
    <property type="entry name" value="ABC transporter type 1, transmembrane domain"/>
    <property type="match status" value="1"/>
</dbReference>